<dbReference type="Gene3D" id="1.10.20.10">
    <property type="entry name" value="Histone, subunit A"/>
    <property type="match status" value="1"/>
</dbReference>
<evidence type="ECO:0000256" key="4">
    <source>
        <dbReference type="ARBA" id="ARBA00023125"/>
    </source>
</evidence>
<dbReference type="InterPro" id="IPR029003">
    <property type="entry name" value="CENP-S/Mhf1"/>
</dbReference>
<evidence type="ECO:0000256" key="2">
    <source>
        <dbReference type="ARBA" id="ARBA00016400"/>
    </source>
</evidence>
<feature type="compositionally biased region" description="Basic and acidic residues" evidence="6">
    <location>
        <begin position="48"/>
        <end position="59"/>
    </location>
</feature>
<dbReference type="GO" id="GO:0003677">
    <property type="term" value="F:DNA binding"/>
    <property type="evidence" value="ECO:0007669"/>
    <property type="project" value="UniProtKB-KW"/>
</dbReference>
<dbReference type="AlphaFoldDB" id="A0A5S6Q8N0"/>
<protein>
    <recommendedName>
        <fullName evidence="2">Centromere protein S</fullName>
    </recommendedName>
</protein>
<dbReference type="Pfam" id="PF15630">
    <property type="entry name" value="CENP-S"/>
    <property type="match status" value="1"/>
</dbReference>
<dbReference type="PANTHER" id="PTHR22980">
    <property type="entry name" value="CORTISTATIN"/>
    <property type="match status" value="1"/>
</dbReference>
<keyword evidence="4" id="KW-0238">DNA-binding</keyword>
<dbReference type="Proteomes" id="UP000046395">
    <property type="component" value="Unassembled WGS sequence"/>
</dbReference>
<name>A0A5S6Q8N0_TRIMR</name>
<comment type="similarity">
    <text evidence="1">Belongs to the TAF9 family. CENP-S/MHF1 subfamily.</text>
</comment>
<dbReference type="PANTHER" id="PTHR22980:SF0">
    <property type="entry name" value="CENTROMERE PROTEIN S"/>
    <property type="match status" value="1"/>
</dbReference>
<keyword evidence="5" id="KW-0234">DNA repair</keyword>
<dbReference type="GO" id="GO:0003682">
    <property type="term" value="F:chromatin binding"/>
    <property type="evidence" value="ECO:0007669"/>
    <property type="project" value="TreeGrafter"/>
</dbReference>
<dbReference type="GO" id="GO:0031297">
    <property type="term" value="P:replication fork processing"/>
    <property type="evidence" value="ECO:0007669"/>
    <property type="project" value="TreeGrafter"/>
</dbReference>
<dbReference type="GO" id="GO:0006281">
    <property type="term" value="P:DNA repair"/>
    <property type="evidence" value="ECO:0007669"/>
    <property type="project" value="UniProtKB-KW"/>
</dbReference>
<evidence type="ECO:0000313" key="7">
    <source>
        <dbReference type="Proteomes" id="UP000046395"/>
    </source>
</evidence>
<dbReference type="WBParaSite" id="TMUE_1000003317.2">
    <property type="protein sequence ID" value="TMUE_1000003317.2"/>
    <property type="gene ID" value="WBGene00292441"/>
</dbReference>
<dbReference type="CDD" id="cd22919">
    <property type="entry name" value="HFD_CENP-S"/>
    <property type="match status" value="1"/>
</dbReference>
<keyword evidence="3" id="KW-0227">DNA damage</keyword>
<evidence type="ECO:0000256" key="5">
    <source>
        <dbReference type="ARBA" id="ARBA00023204"/>
    </source>
</evidence>
<evidence type="ECO:0000313" key="8">
    <source>
        <dbReference type="WBParaSite" id="TMUE_1000003317.1"/>
    </source>
</evidence>
<dbReference type="STRING" id="70415.A0A5S6Q8N0"/>
<evidence type="ECO:0000256" key="6">
    <source>
        <dbReference type="SAM" id="MobiDB-lite"/>
    </source>
</evidence>
<feature type="region of interest" description="Disordered" evidence="6">
    <location>
        <begin position="48"/>
        <end position="84"/>
    </location>
</feature>
<reference evidence="7" key="1">
    <citation type="submission" date="2013-11" db="EMBL/GenBank/DDBJ databases">
        <authorList>
            <person name="Aslett M."/>
        </authorList>
    </citation>
    <scope>NUCLEOTIDE SEQUENCE [LARGE SCALE GENOMIC DNA]</scope>
    <source>
        <strain evidence="7">Edinburgh</strain>
    </source>
</reference>
<reference evidence="7" key="2">
    <citation type="submission" date="2014-03" db="EMBL/GenBank/DDBJ databases">
        <title>The whipworm genome and dual-species transcriptomics of an intimate host-pathogen interaction.</title>
        <authorList>
            <person name="Foth B.J."/>
            <person name="Tsai I.J."/>
            <person name="Reid A.J."/>
            <person name="Bancroft A.J."/>
            <person name="Nichol S."/>
            <person name="Tracey A."/>
            <person name="Holroyd N."/>
            <person name="Cotton J.A."/>
            <person name="Stanley E.J."/>
            <person name="Zarowiecki M."/>
            <person name="Liu J.Z."/>
            <person name="Huckvale T."/>
            <person name="Cooper P.J."/>
            <person name="Grencis R.K."/>
            <person name="Berriman M."/>
        </authorList>
    </citation>
    <scope>NUCLEOTIDE SEQUENCE [LARGE SCALE GENOMIC DNA]</scope>
    <source>
        <strain evidence="7">Edinburgh</strain>
    </source>
</reference>
<reference evidence="8" key="3">
    <citation type="submission" date="2019-12" db="UniProtKB">
        <authorList>
            <consortium name="WormBaseParasite"/>
        </authorList>
    </citation>
    <scope>IDENTIFICATION</scope>
</reference>
<keyword evidence="7" id="KW-1185">Reference proteome</keyword>
<dbReference type="GO" id="GO:0000712">
    <property type="term" value="P:resolution of meiotic recombination intermediates"/>
    <property type="evidence" value="ECO:0007669"/>
    <property type="project" value="TreeGrafter"/>
</dbReference>
<evidence type="ECO:0000256" key="1">
    <source>
        <dbReference type="ARBA" id="ARBA00006612"/>
    </source>
</evidence>
<dbReference type="GO" id="GO:0071821">
    <property type="term" value="C:FANCM-MHF complex"/>
    <property type="evidence" value="ECO:0007669"/>
    <property type="project" value="InterPro"/>
</dbReference>
<organism evidence="7 8">
    <name type="scientific">Trichuris muris</name>
    <name type="common">Mouse whipworm</name>
    <dbReference type="NCBI Taxonomy" id="70415"/>
    <lineage>
        <taxon>Eukaryota</taxon>
        <taxon>Metazoa</taxon>
        <taxon>Ecdysozoa</taxon>
        <taxon>Nematoda</taxon>
        <taxon>Enoplea</taxon>
        <taxon>Dorylaimia</taxon>
        <taxon>Trichinellida</taxon>
        <taxon>Trichuridae</taxon>
        <taxon>Trichuris</taxon>
    </lineage>
</organism>
<dbReference type="WBParaSite" id="TMUE_1000003317.1">
    <property type="protein sequence ID" value="TMUE_1000003317.1"/>
    <property type="gene ID" value="WBGene00292441"/>
</dbReference>
<dbReference type="GO" id="GO:0046982">
    <property type="term" value="F:protein heterodimerization activity"/>
    <property type="evidence" value="ECO:0007669"/>
    <property type="project" value="InterPro"/>
</dbReference>
<dbReference type="SUPFAM" id="SSF47113">
    <property type="entry name" value="Histone-fold"/>
    <property type="match status" value="1"/>
</dbReference>
<sequence length="84" mass="9605">MADCLDSVLDTWTTDLLAFARHAKRTMVTCDDVRLLCRRNPSLLQHLDSRFPTKTEPNKRSRCNSMSNQKSAADPTIEMSDYVN</sequence>
<evidence type="ECO:0000256" key="3">
    <source>
        <dbReference type="ARBA" id="ARBA00022763"/>
    </source>
</evidence>
<accession>A0A5S6Q8N0</accession>
<dbReference type="InterPro" id="IPR009072">
    <property type="entry name" value="Histone-fold"/>
</dbReference>
<proteinExistence type="inferred from homology"/>